<evidence type="ECO:0000256" key="1">
    <source>
        <dbReference type="ARBA" id="ARBA00001946"/>
    </source>
</evidence>
<dbReference type="GO" id="GO:0016740">
    <property type="term" value="F:transferase activity"/>
    <property type="evidence" value="ECO:0007669"/>
    <property type="project" value="UniProtKB-KW"/>
</dbReference>
<dbReference type="EC" id="2.7.1.180" evidence="2"/>
<dbReference type="Pfam" id="PF02424">
    <property type="entry name" value="ApbE"/>
    <property type="match status" value="1"/>
</dbReference>
<dbReference type="GO" id="GO:0046872">
    <property type="term" value="F:metal ion binding"/>
    <property type="evidence" value="ECO:0007669"/>
    <property type="project" value="UniProtKB-KW"/>
</dbReference>
<evidence type="ECO:0000313" key="12">
    <source>
        <dbReference type="Proteomes" id="UP000617531"/>
    </source>
</evidence>
<evidence type="ECO:0000256" key="7">
    <source>
        <dbReference type="ARBA" id="ARBA00022827"/>
    </source>
</evidence>
<evidence type="ECO:0000256" key="10">
    <source>
        <dbReference type="ARBA" id="ARBA00048540"/>
    </source>
</evidence>
<gene>
    <name evidence="11" type="ORF">GCM10011600_21220</name>
</gene>
<dbReference type="InterPro" id="IPR024932">
    <property type="entry name" value="ApbE"/>
</dbReference>
<keyword evidence="5 11" id="KW-0808">Transferase</keyword>
<dbReference type="SUPFAM" id="SSF143631">
    <property type="entry name" value="ApbE-like"/>
    <property type="match status" value="1"/>
</dbReference>
<proteinExistence type="predicted"/>
<evidence type="ECO:0000256" key="3">
    <source>
        <dbReference type="ARBA" id="ARBA00016337"/>
    </source>
</evidence>
<keyword evidence="6" id="KW-0479">Metal-binding</keyword>
<evidence type="ECO:0000256" key="2">
    <source>
        <dbReference type="ARBA" id="ARBA00011955"/>
    </source>
</evidence>
<dbReference type="Gene3D" id="3.10.520.10">
    <property type="entry name" value="ApbE-like domains"/>
    <property type="match status" value="1"/>
</dbReference>
<comment type="caution">
    <text evidence="11">The sequence shown here is derived from an EMBL/GenBank/DDBJ whole genome shotgun (WGS) entry which is preliminary data.</text>
</comment>
<name>A0A8J3GRM9_9MICO</name>
<dbReference type="EMBL" id="BNAI01000004">
    <property type="protein sequence ID" value="GHF20072.1"/>
    <property type="molecule type" value="Genomic_DNA"/>
</dbReference>
<dbReference type="AlphaFoldDB" id="A0A8J3GRM9"/>
<sequence length="290" mass="31446">MIVDPLPVAWRFEAIGTHWRIDTREPLPPDVARAVSERVERFDRDWSRFRADSLVSRIAAQPGRHVLPADAVALLGFYRELYDATSGRVSPLVGRTLEALGYDAAYRLRAAADIPTVPSWDDAVAWDGEALETVRPVLLDVGAAGKGYLVDLVSDVLAAAGIREHIVDASGDLRTRDVPMRIALEHPLDPRKAVGVADLRDGAFCASASNRRAWGDGLHHVLDAATGLPTRDVIATWVIAPTALVADGIATALFLDPDPQLVARHGAAFARMWGDGRVDASDHFPGEIFE</sequence>
<evidence type="ECO:0000313" key="11">
    <source>
        <dbReference type="EMBL" id="GHF20072.1"/>
    </source>
</evidence>
<evidence type="ECO:0000256" key="5">
    <source>
        <dbReference type="ARBA" id="ARBA00022679"/>
    </source>
</evidence>
<dbReference type="PANTHER" id="PTHR30040:SF2">
    <property type="entry name" value="FAD:PROTEIN FMN TRANSFERASE"/>
    <property type="match status" value="1"/>
</dbReference>
<evidence type="ECO:0000256" key="6">
    <source>
        <dbReference type="ARBA" id="ARBA00022723"/>
    </source>
</evidence>
<comment type="catalytic activity">
    <reaction evidence="10">
        <text>L-threonyl-[protein] + FAD = FMN-L-threonyl-[protein] + AMP + H(+)</text>
        <dbReference type="Rhea" id="RHEA:36847"/>
        <dbReference type="Rhea" id="RHEA-COMP:11060"/>
        <dbReference type="Rhea" id="RHEA-COMP:11061"/>
        <dbReference type="ChEBI" id="CHEBI:15378"/>
        <dbReference type="ChEBI" id="CHEBI:30013"/>
        <dbReference type="ChEBI" id="CHEBI:57692"/>
        <dbReference type="ChEBI" id="CHEBI:74257"/>
        <dbReference type="ChEBI" id="CHEBI:456215"/>
        <dbReference type="EC" id="2.7.1.180"/>
    </reaction>
</comment>
<keyword evidence="8" id="KW-0460">Magnesium</keyword>
<dbReference type="PANTHER" id="PTHR30040">
    <property type="entry name" value="THIAMINE BIOSYNTHESIS LIPOPROTEIN APBE"/>
    <property type="match status" value="1"/>
</dbReference>
<evidence type="ECO:0000256" key="4">
    <source>
        <dbReference type="ARBA" id="ARBA00022630"/>
    </source>
</evidence>
<dbReference type="InterPro" id="IPR003374">
    <property type="entry name" value="ApbE-like_sf"/>
</dbReference>
<reference evidence="11" key="1">
    <citation type="journal article" date="2014" name="Int. J. Syst. Evol. Microbiol.">
        <title>Complete genome sequence of Corynebacterium casei LMG S-19264T (=DSM 44701T), isolated from a smear-ripened cheese.</title>
        <authorList>
            <consortium name="US DOE Joint Genome Institute (JGI-PGF)"/>
            <person name="Walter F."/>
            <person name="Albersmeier A."/>
            <person name="Kalinowski J."/>
            <person name="Ruckert C."/>
        </authorList>
    </citation>
    <scope>NUCLEOTIDE SEQUENCE</scope>
    <source>
        <strain evidence="11">CGMCC 1.16548</strain>
    </source>
</reference>
<dbReference type="Proteomes" id="UP000617531">
    <property type="component" value="Unassembled WGS sequence"/>
</dbReference>
<evidence type="ECO:0000256" key="9">
    <source>
        <dbReference type="ARBA" id="ARBA00031306"/>
    </source>
</evidence>
<keyword evidence="7" id="KW-0274">FAD</keyword>
<reference evidence="11" key="2">
    <citation type="submission" date="2020-09" db="EMBL/GenBank/DDBJ databases">
        <authorList>
            <person name="Sun Q."/>
            <person name="Zhou Y."/>
        </authorList>
    </citation>
    <scope>NUCLEOTIDE SEQUENCE</scope>
    <source>
        <strain evidence="11">CGMCC 1.16548</strain>
    </source>
</reference>
<comment type="cofactor">
    <cofactor evidence="1">
        <name>Mg(2+)</name>
        <dbReference type="ChEBI" id="CHEBI:18420"/>
    </cofactor>
</comment>
<organism evidence="11 12">
    <name type="scientific">Pseudolysinimonas yzui</name>
    <dbReference type="NCBI Taxonomy" id="2708254"/>
    <lineage>
        <taxon>Bacteria</taxon>
        <taxon>Bacillati</taxon>
        <taxon>Actinomycetota</taxon>
        <taxon>Actinomycetes</taxon>
        <taxon>Micrococcales</taxon>
        <taxon>Microbacteriaceae</taxon>
        <taxon>Pseudolysinimonas</taxon>
    </lineage>
</organism>
<keyword evidence="12" id="KW-1185">Reference proteome</keyword>
<protein>
    <recommendedName>
        <fullName evidence="3">FAD:protein FMN transferase</fullName>
        <ecNumber evidence="2">2.7.1.180</ecNumber>
    </recommendedName>
    <alternativeName>
        <fullName evidence="9">Flavin transferase</fullName>
    </alternativeName>
</protein>
<accession>A0A8J3GRM9</accession>
<keyword evidence="4" id="KW-0285">Flavoprotein</keyword>
<evidence type="ECO:0000256" key="8">
    <source>
        <dbReference type="ARBA" id="ARBA00022842"/>
    </source>
</evidence>
<dbReference type="RefSeq" id="WP_191283480.1">
    <property type="nucleotide sequence ID" value="NZ_BNAI01000004.1"/>
</dbReference>